<evidence type="ECO:0000256" key="7">
    <source>
        <dbReference type="SAM" id="Phobius"/>
    </source>
</evidence>
<evidence type="ECO:0000256" key="3">
    <source>
        <dbReference type="ARBA" id="ARBA00022475"/>
    </source>
</evidence>
<dbReference type="InterPro" id="IPR051907">
    <property type="entry name" value="DoxX-like_oxidoreductase"/>
</dbReference>
<proteinExistence type="inferred from homology"/>
<accession>A0ABT8C8B8</accession>
<dbReference type="EMBL" id="JAUFQS010000016">
    <property type="protein sequence ID" value="MDN3689033.1"/>
    <property type="molecule type" value="Genomic_DNA"/>
</dbReference>
<comment type="subcellular location">
    <subcellularLocation>
        <location evidence="1">Cell membrane</location>
        <topology evidence="1">Multi-pass membrane protein</topology>
    </subcellularLocation>
</comment>
<comment type="similarity">
    <text evidence="2">Belongs to the DoxX family.</text>
</comment>
<dbReference type="PANTHER" id="PTHR33452:SF1">
    <property type="entry name" value="INNER MEMBRANE PROTEIN YPHA-RELATED"/>
    <property type="match status" value="1"/>
</dbReference>
<keyword evidence="4 7" id="KW-0812">Transmembrane</keyword>
<evidence type="ECO:0000313" key="8">
    <source>
        <dbReference type="EMBL" id="MDN3689033.1"/>
    </source>
</evidence>
<keyword evidence="5 7" id="KW-1133">Transmembrane helix</keyword>
<comment type="caution">
    <text evidence="8">The sequence shown here is derived from an EMBL/GenBank/DDBJ whole genome shotgun (WGS) entry which is preliminary data.</text>
</comment>
<dbReference type="InterPro" id="IPR032808">
    <property type="entry name" value="DoxX"/>
</dbReference>
<gene>
    <name evidence="8" type="ORF">QWZ15_14430</name>
</gene>
<organism evidence="8 9">
    <name type="scientific">Cyclobacterium jeungdonense</name>
    <dbReference type="NCBI Taxonomy" id="708087"/>
    <lineage>
        <taxon>Bacteria</taxon>
        <taxon>Pseudomonadati</taxon>
        <taxon>Bacteroidota</taxon>
        <taxon>Cytophagia</taxon>
        <taxon>Cytophagales</taxon>
        <taxon>Cyclobacteriaceae</taxon>
        <taxon>Cyclobacterium</taxon>
    </lineage>
</organism>
<dbReference type="Pfam" id="PF07681">
    <property type="entry name" value="DoxX"/>
    <property type="match status" value="1"/>
</dbReference>
<dbReference type="Proteomes" id="UP001236663">
    <property type="component" value="Unassembled WGS sequence"/>
</dbReference>
<name>A0ABT8C8B8_9BACT</name>
<keyword evidence="6 7" id="KW-0472">Membrane</keyword>
<feature type="transmembrane region" description="Helical" evidence="7">
    <location>
        <begin position="21"/>
        <end position="39"/>
    </location>
</feature>
<evidence type="ECO:0000256" key="1">
    <source>
        <dbReference type="ARBA" id="ARBA00004651"/>
    </source>
</evidence>
<evidence type="ECO:0000313" key="9">
    <source>
        <dbReference type="Proteomes" id="UP001236663"/>
    </source>
</evidence>
<dbReference type="PANTHER" id="PTHR33452">
    <property type="entry name" value="OXIDOREDUCTASE CATD-RELATED"/>
    <property type="match status" value="1"/>
</dbReference>
<evidence type="ECO:0000256" key="5">
    <source>
        <dbReference type="ARBA" id="ARBA00022989"/>
    </source>
</evidence>
<keyword evidence="3" id="KW-1003">Cell membrane</keyword>
<feature type="transmembrane region" description="Helical" evidence="7">
    <location>
        <begin position="59"/>
        <end position="77"/>
    </location>
</feature>
<dbReference type="RefSeq" id="WP_163387364.1">
    <property type="nucleotide sequence ID" value="NZ_JAUFQS010000016.1"/>
</dbReference>
<evidence type="ECO:0000256" key="6">
    <source>
        <dbReference type="ARBA" id="ARBA00023136"/>
    </source>
</evidence>
<protein>
    <submittedName>
        <fullName evidence="8">DoxX family protein</fullName>
    </submittedName>
</protein>
<evidence type="ECO:0000256" key="4">
    <source>
        <dbReference type="ARBA" id="ARBA00022692"/>
    </source>
</evidence>
<reference evidence="9" key="1">
    <citation type="journal article" date="2019" name="Int. J. Syst. Evol. Microbiol.">
        <title>The Global Catalogue of Microorganisms (GCM) 10K type strain sequencing project: providing services to taxonomists for standard genome sequencing and annotation.</title>
        <authorList>
            <consortium name="The Broad Institute Genomics Platform"/>
            <consortium name="The Broad Institute Genome Sequencing Center for Infectious Disease"/>
            <person name="Wu L."/>
            <person name="Ma J."/>
        </authorList>
    </citation>
    <scope>NUCLEOTIDE SEQUENCE [LARGE SCALE GENOMIC DNA]</scope>
    <source>
        <strain evidence="9">CECT 7706</strain>
    </source>
</reference>
<feature type="transmembrane region" description="Helical" evidence="7">
    <location>
        <begin position="114"/>
        <end position="133"/>
    </location>
</feature>
<sequence length="147" mass="16673">MDTLHQIEHWADRHHPKWIDFIRVSLGIFILYKGVLFISNTNALMNLIGDMDLRFFQMALAHYVAFAHIMGGILIALGLLTRLAVVVQLPILIGAVFFVNMDSRFLTVTNNVEFVLSLLVLVLLLVFLVFGSGKFSIDDYMKKHPNA</sequence>
<feature type="transmembrane region" description="Helical" evidence="7">
    <location>
        <begin position="84"/>
        <end position="102"/>
    </location>
</feature>
<keyword evidence="9" id="KW-1185">Reference proteome</keyword>
<evidence type="ECO:0000256" key="2">
    <source>
        <dbReference type="ARBA" id="ARBA00006679"/>
    </source>
</evidence>